<proteinExistence type="predicted"/>
<dbReference type="AlphaFoldDB" id="A0A3Q0IM59"/>
<dbReference type="KEGG" id="dci:103506577"/>
<dbReference type="STRING" id="121845.A0A3Q0IM59"/>
<dbReference type="GeneID" id="103506577"/>
<dbReference type="RefSeq" id="XP_026677396.1">
    <property type="nucleotide sequence ID" value="XM_026821595.1"/>
</dbReference>
<dbReference type="PaxDb" id="121845-A0A3Q0IM59"/>
<evidence type="ECO:0000256" key="1">
    <source>
        <dbReference type="SAM" id="MobiDB-lite"/>
    </source>
</evidence>
<feature type="region of interest" description="Disordered" evidence="1">
    <location>
        <begin position="1"/>
        <end position="50"/>
    </location>
</feature>
<feature type="compositionally biased region" description="Polar residues" evidence="1">
    <location>
        <begin position="25"/>
        <end position="36"/>
    </location>
</feature>
<name>A0A3Q0IM59_DIACI</name>
<accession>A0A3Q0IM59</accession>
<protein>
    <submittedName>
        <fullName evidence="3">Uncharacterized protein LOC103506577</fullName>
    </submittedName>
</protein>
<reference evidence="3" key="1">
    <citation type="submission" date="2025-08" db="UniProtKB">
        <authorList>
            <consortium name="RefSeq"/>
        </authorList>
    </citation>
    <scope>IDENTIFICATION</scope>
</reference>
<organism evidence="2 3">
    <name type="scientific">Diaphorina citri</name>
    <name type="common">Asian citrus psyllid</name>
    <dbReference type="NCBI Taxonomy" id="121845"/>
    <lineage>
        <taxon>Eukaryota</taxon>
        <taxon>Metazoa</taxon>
        <taxon>Ecdysozoa</taxon>
        <taxon>Arthropoda</taxon>
        <taxon>Hexapoda</taxon>
        <taxon>Insecta</taxon>
        <taxon>Pterygota</taxon>
        <taxon>Neoptera</taxon>
        <taxon>Paraneoptera</taxon>
        <taxon>Hemiptera</taxon>
        <taxon>Sternorrhyncha</taxon>
        <taxon>Psylloidea</taxon>
        <taxon>Psyllidae</taxon>
        <taxon>Diaphorininae</taxon>
        <taxon>Diaphorina</taxon>
    </lineage>
</organism>
<dbReference type="Proteomes" id="UP000079169">
    <property type="component" value="Unplaced"/>
</dbReference>
<gene>
    <name evidence="3" type="primary">LOC103506577</name>
</gene>
<sequence length="164" mass="18820">MIGRGGDPLPPRVRRHSKSPPQTPVSPTTIINSNSGDAPRASLGSKRARLADLETPKRMEHLQKLEELKRHLVELEKQYEKGKPLVNLVDNMVKLGSLYRAGTPLQSNGYNPPPPLLRERLEFNHKVQEQRLLAEERKDWDRLSPNHNQLQAKVEQLYRLFVIN</sequence>
<evidence type="ECO:0000313" key="3">
    <source>
        <dbReference type="RefSeq" id="XP_026677396.1"/>
    </source>
</evidence>
<evidence type="ECO:0000313" key="2">
    <source>
        <dbReference type="Proteomes" id="UP000079169"/>
    </source>
</evidence>
<keyword evidence="2" id="KW-1185">Reference proteome</keyword>